<sequence length="401" mass="45766">MIFNSTLLLELKRHKVTSLPPNATTVQELEYLKDTTKHSLYSGMTPNAGFNIAMIAIWGILLACQCVQVYYRQIWFSVAFICTGILEVLGYIGRAWGHYNVYNMDGFLLNMICLTIAPVFTMGGIYYQLAKLIEVYGHRFSLLPSPMYYSYIFIGSDIVSLAIQAAGGGTAGMAVDDDKSADQGDNIFVAGLAIQVASMFFFLVFWFHFLYRIYLKSRWEHTGKRTFSIKELSKIPQSDLEYLYRDKFHDMRMNPDRWIFRYFTLATTAAVLCVFTRCCYRLAELSEGWGGNLITHEPYFIVLDSIMMTLCVLILTIFHPGFVFLGRHVSIPITKGHVDPEDVIPTEEDLDVSATASDLVEKEKELMENTEKKSVSFMKKCWPFHKNKKSKPDDVETAINP</sequence>
<evidence type="ECO:0000256" key="5">
    <source>
        <dbReference type="ARBA" id="ARBA00022989"/>
    </source>
</evidence>
<evidence type="ECO:0000256" key="2">
    <source>
        <dbReference type="ARBA" id="ARBA00009969"/>
    </source>
</evidence>
<feature type="transmembrane region" description="Helical" evidence="10">
    <location>
        <begin position="259"/>
        <end position="283"/>
    </location>
</feature>
<keyword evidence="3" id="KW-1003">Cell membrane</keyword>
<keyword evidence="4 10" id="KW-0812">Transmembrane</keyword>
<organism evidence="11 12">
    <name type="scientific">Naumovozyma castellii</name>
    <name type="common">Yeast</name>
    <name type="synonym">Saccharomyces castellii</name>
    <dbReference type="NCBI Taxonomy" id="27288"/>
    <lineage>
        <taxon>Eukaryota</taxon>
        <taxon>Fungi</taxon>
        <taxon>Dikarya</taxon>
        <taxon>Ascomycota</taxon>
        <taxon>Saccharomycotina</taxon>
        <taxon>Saccharomycetes</taxon>
        <taxon>Saccharomycetales</taxon>
        <taxon>Saccharomycetaceae</taxon>
        <taxon>Naumovozyma</taxon>
    </lineage>
</organism>
<dbReference type="EMBL" id="HE576758">
    <property type="protein sequence ID" value="CCC70945.1"/>
    <property type="molecule type" value="Genomic_DNA"/>
</dbReference>
<feature type="transmembrane region" description="Helical" evidence="10">
    <location>
        <begin position="74"/>
        <end position="92"/>
    </location>
</feature>
<dbReference type="RefSeq" id="XP_003677298.1">
    <property type="nucleotide sequence ID" value="XM_003677250.1"/>
</dbReference>
<dbReference type="GO" id="GO:0006869">
    <property type="term" value="P:lipid transport"/>
    <property type="evidence" value="ECO:0007669"/>
    <property type="project" value="UniProtKB-KW"/>
</dbReference>
<keyword evidence="5 10" id="KW-1133">Transmembrane helix</keyword>
<keyword evidence="6" id="KW-0813">Transport</keyword>
<dbReference type="InParanoid" id="G0VHR1"/>
<dbReference type="OMA" id="THEWYFI"/>
<keyword evidence="7 10" id="KW-0472">Membrane</keyword>
<dbReference type="KEGG" id="ncs:NCAS_0G00580"/>
<name>G0VHR1_NAUCA</name>
<feature type="transmembrane region" description="Helical" evidence="10">
    <location>
        <begin position="48"/>
        <end position="67"/>
    </location>
</feature>
<evidence type="ECO:0000256" key="1">
    <source>
        <dbReference type="ARBA" id="ARBA00004651"/>
    </source>
</evidence>
<dbReference type="AlphaFoldDB" id="G0VHR1"/>
<dbReference type="InterPro" id="IPR007568">
    <property type="entry name" value="RTA1"/>
</dbReference>
<accession>G0VHR1</accession>
<evidence type="ECO:0000256" key="7">
    <source>
        <dbReference type="ARBA" id="ARBA00023136"/>
    </source>
</evidence>
<dbReference type="eggNOG" id="ENOG502QU4U">
    <property type="taxonomic scope" value="Eukaryota"/>
</dbReference>
<evidence type="ECO:0000256" key="3">
    <source>
        <dbReference type="ARBA" id="ARBA00022475"/>
    </source>
</evidence>
<comment type="function">
    <text evidence="8">Catalyzes the ATP-dependent translocation of sphingoid long-chain bases (LCBs) from the cytoplasmic site toward the extracytoplasmic side of the membrane (flip-flop). Involved in the establishment of the functional lipid asymmetry of the plasma membrane. Regulates intracellular levels of LCBs, sphingolipid precursors that are growth inhibitory at increased levels.</text>
</comment>
<reference key="2">
    <citation type="submission" date="2011-08" db="EMBL/GenBank/DDBJ databases">
        <title>Genome sequence of Naumovozyma castellii.</title>
        <authorList>
            <person name="Gordon J.L."/>
            <person name="Armisen D."/>
            <person name="Proux-Wera E."/>
            <person name="OhEigeartaigh S.S."/>
            <person name="Byrne K.P."/>
            <person name="Wolfe K.H."/>
        </authorList>
    </citation>
    <scope>NUCLEOTIDE SEQUENCE</scope>
    <source>
        <strain>Type strain:CBS 4309</strain>
    </source>
</reference>
<dbReference type="HOGENOM" id="CLU_033465_6_3_1"/>
<keyword evidence="6" id="KW-0445">Lipid transport</keyword>
<reference evidence="11 12" key="1">
    <citation type="journal article" date="2011" name="Proc. Natl. Acad. Sci. U.S.A.">
        <title>Evolutionary erosion of yeast sex chromosomes by mating-type switching accidents.</title>
        <authorList>
            <person name="Gordon J.L."/>
            <person name="Armisen D."/>
            <person name="Proux-Wera E."/>
            <person name="Oheigeartaigh S.S."/>
            <person name="Byrne K.P."/>
            <person name="Wolfe K.H."/>
        </authorList>
    </citation>
    <scope>NUCLEOTIDE SEQUENCE [LARGE SCALE GENOMIC DNA]</scope>
    <source>
        <strain evidence="12">ATCC 76901 / BCRC 22586 / CBS 4309 / NBRC 1992 / NRRL Y-12630</strain>
    </source>
</reference>
<evidence type="ECO:0000313" key="11">
    <source>
        <dbReference type="EMBL" id="CCC70945.1"/>
    </source>
</evidence>
<dbReference type="GO" id="GO:0000324">
    <property type="term" value="C:fungal-type vacuole"/>
    <property type="evidence" value="ECO:0007669"/>
    <property type="project" value="TreeGrafter"/>
</dbReference>
<evidence type="ECO:0000256" key="10">
    <source>
        <dbReference type="SAM" id="Phobius"/>
    </source>
</evidence>
<feature type="transmembrane region" description="Helical" evidence="10">
    <location>
        <begin position="148"/>
        <end position="167"/>
    </location>
</feature>
<comment type="subcellular location">
    <subcellularLocation>
        <location evidence="1">Cell membrane</location>
        <topology evidence="1">Multi-pass membrane protein</topology>
    </subcellularLocation>
</comment>
<feature type="transmembrane region" description="Helical" evidence="10">
    <location>
        <begin position="299"/>
        <end position="325"/>
    </location>
</feature>
<feature type="transmembrane region" description="Helical" evidence="10">
    <location>
        <begin position="187"/>
        <end position="211"/>
    </location>
</feature>
<dbReference type="GO" id="GO:0005886">
    <property type="term" value="C:plasma membrane"/>
    <property type="evidence" value="ECO:0007669"/>
    <property type="project" value="UniProtKB-SubCell"/>
</dbReference>
<comment type="similarity">
    <text evidence="2">Belongs to the lipid-translocating exporter (LTE) (TC 9.A.26.1) family.</text>
</comment>
<protein>
    <recommendedName>
        <fullName evidence="9">Sphingoid long-chain base transporter RSB1</fullName>
    </recommendedName>
</protein>
<dbReference type="PANTHER" id="PTHR31465">
    <property type="entry name" value="PROTEIN RTA1-RELATED"/>
    <property type="match status" value="1"/>
</dbReference>
<keyword evidence="12" id="KW-1185">Reference proteome</keyword>
<proteinExistence type="inferred from homology"/>
<evidence type="ECO:0000313" key="12">
    <source>
        <dbReference type="Proteomes" id="UP000001640"/>
    </source>
</evidence>
<dbReference type="Proteomes" id="UP000001640">
    <property type="component" value="Chromosome 7"/>
</dbReference>
<gene>
    <name evidence="11" type="primary">NCAS0G00580</name>
    <name evidence="11" type="ordered locus">NCAS_0G00580</name>
</gene>
<dbReference type="PANTHER" id="PTHR31465:SF9">
    <property type="entry name" value="SPHINGOID LONG-CHAIN BASE TRANSPORTER RSB1"/>
    <property type="match status" value="1"/>
</dbReference>
<evidence type="ECO:0000256" key="8">
    <source>
        <dbReference type="ARBA" id="ARBA00037472"/>
    </source>
</evidence>
<dbReference type="GeneID" id="96904611"/>
<evidence type="ECO:0000256" key="4">
    <source>
        <dbReference type="ARBA" id="ARBA00022692"/>
    </source>
</evidence>
<dbReference type="FunCoup" id="G0VHR1">
    <property type="interactions" value="65"/>
</dbReference>
<dbReference type="OrthoDB" id="3358017at2759"/>
<feature type="transmembrane region" description="Helical" evidence="10">
    <location>
        <begin position="107"/>
        <end position="127"/>
    </location>
</feature>
<dbReference type="STRING" id="1064592.G0VHR1"/>
<evidence type="ECO:0000256" key="9">
    <source>
        <dbReference type="ARBA" id="ARBA00041117"/>
    </source>
</evidence>
<evidence type="ECO:0000256" key="6">
    <source>
        <dbReference type="ARBA" id="ARBA00023055"/>
    </source>
</evidence>
<dbReference type="Pfam" id="PF04479">
    <property type="entry name" value="RTA1"/>
    <property type="match status" value="1"/>
</dbReference>